<dbReference type="PROSITE" id="PS51257">
    <property type="entry name" value="PROKAR_LIPOPROTEIN"/>
    <property type="match status" value="1"/>
</dbReference>
<dbReference type="AlphaFoldDB" id="A0A6A5ULQ3"/>
<organism evidence="1 2">
    <name type="scientific">Bimuria novae-zelandiae CBS 107.79</name>
    <dbReference type="NCBI Taxonomy" id="1447943"/>
    <lineage>
        <taxon>Eukaryota</taxon>
        <taxon>Fungi</taxon>
        <taxon>Dikarya</taxon>
        <taxon>Ascomycota</taxon>
        <taxon>Pezizomycotina</taxon>
        <taxon>Dothideomycetes</taxon>
        <taxon>Pleosporomycetidae</taxon>
        <taxon>Pleosporales</taxon>
        <taxon>Massarineae</taxon>
        <taxon>Didymosphaeriaceae</taxon>
        <taxon>Bimuria</taxon>
    </lineage>
</organism>
<dbReference type="Proteomes" id="UP000800036">
    <property type="component" value="Unassembled WGS sequence"/>
</dbReference>
<name>A0A6A5ULQ3_9PLEO</name>
<accession>A0A6A5ULQ3</accession>
<evidence type="ECO:0000313" key="1">
    <source>
        <dbReference type="EMBL" id="KAF1965775.1"/>
    </source>
</evidence>
<sequence length="134" mass="15136">MCRTRNYLPERCSAAFNVVCTIFSCGDATDGAHCRNQSDGSRMAKPPKRHLDDTVRFARFSIHCCMRGLCTTPFCRYDTRCRRKSCTSSCAPSPVLSQTKLPAILQRTQSAVNIINHKDIQRRRNMRSLVPPAP</sequence>
<evidence type="ECO:0000313" key="2">
    <source>
        <dbReference type="Proteomes" id="UP000800036"/>
    </source>
</evidence>
<proteinExistence type="predicted"/>
<dbReference type="EMBL" id="ML976756">
    <property type="protein sequence ID" value="KAF1965775.1"/>
    <property type="molecule type" value="Genomic_DNA"/>
</dbReference>
<protein>
    <submittedName>
        <fullName evidence="1">Uncharacterized protein</fullName>
    </submittedName>
</protein>
<gene>
    <name evidence="1" type="ORF">BU23DRAFT_17612</name>
</gene>
<reference evidence="1" key="1">
    <citation type="journal article" date="2020" name="Stud. Mycol.">
        <title>101 Dothideomycetes genomes: a test case for predicting lifestyles and emergence of pathogens.</title>
        <authorList>
            <person name="Haridas S."/>
            <person name="Albert R."/>
            <person name="Binder M."/>
            <person name="Bloem J."/>
            <person name="Labutti K."/>
            <person name="Salamov A."/>
            <person name="Andreopoulos B."/>
            <person name="Baker S."/>
            <person name="Barry K."/>
            <person name="Bills G."/>
            <person name="Bluhm B."/>
            <person name="Cannon C."/>
            <person name="Castanera R."/>
            <person name="Culley D."/>
            <person name="Daum C."/>
            <person name="Ezra D."/>
            <person name="Gonzalez J."/>
            <person name="Henrissat B."/>
            <person name="Kuo A."/>
            <person name="Liang C."/>
            <person name="Lipzen A."/>
            <person name="Lutzoni F."/>
            <person name="Magnuson J."/>
            <person name="Mondo S."/>
            <person name="Nolan M."/>
            <person name="Ohm R."/>
            <person name="Pangilinan J."/>
            <person name="Park H.-J."/>
            <person name="Ramirez L."/>
            <person name="Alfaro M."/>
            <person name="Sun H."/>
            <person name="Tritt A."/>
            <person name="Yoshinaga Y."/>
            <person name="Zwiers L.-H."/>
            <person name="Turgeon B."/>
            <person name="Goodwin S."/>
            <person name="Spatafora J."/>
            <person name="Crous P."/>
            <person name="Grigoriev I."/>
        </authorList>
    </citation>
    <scope>NUCLEOTIDE SEQUENCE</scope>
    <source>
        <strain evidence="1">CBS 107.79</strain>
    </source>
</reference>
<keyword evidence="2" id="KW-1185">Reference proteome</keyword>